<proteinExistence type="predicted"/>
<keyword evidence="4" id="KW-1185">Reference proteome</keyword>
<feature type="transmembrane region" description="Helical" evidence="1">
    <location>
        <begin position="64"/>
        <end position="83"/>
    </location>
</feature>
<accession>A0A150LHT4</accession>
<keyword evidence="1" id="KW-0812">Transmembrane</keyword>
<dbReference type="PATRIC" id="fig|46224.3.peg.3429"/>
<feature type="transmembrane region" description="Helical" evidence="1">
    <location>
        <begin position="90"/>
        <end position="117"/>
    </location>
</feature>
<dbReference type="KEGG" id="hspo:JGZ69_02485"/>
<dbReference type="Proteomes" id="UP000075666">
    <property type="component" value="Unassembled WGS sequence"/>
</dbReference>
<gene>
    <name evidence="2" type="ORF">B4102_0177</name>
    <name evidence="3" type="ORF">JGZ69_02485</name>
</gene>
<dbReference type="EMBL" id="CP066701">
    <property type="protein sequence ID" value="QQX25850.1"/>
    <property type="molecule type" value="Genomic_DNA"/>
</dbReference>
<evidence type="ECO:0000313" key="4">
    <source>
        <dbReference type="Proteomes" id="UP000075666"/>
    </source>
</evidence>
<name>A0A150LHT4_9BACI</name>
<reference evidence="2 4" key="1">
    <citation type="submission" date="2016-01" db="EMBL/GenBank/DDBJ databases">
        <title>Genome Sequences of Twelve Sporeforming Bacillus Species Isolated from Foods.</title>
        <authorList>
            <person name="Berendsen E.M."/>
            <person name="Wells-Bennik M.H."/>
            <person name="Krawcyk A.O."/>
            <person name="De Jong A."/>
            <person name="Holsappel S."/>
            <person name="Eijlander R.T."/>
            <person name="Kuipers O.P."/>
        </authorList>
    </citation>
    <scope>NUCLEOTIDE SEQUENCE [LARGE SCALE GENOMIC DNA]</scope>
    <source>
        <strain evidence="2 4">B4102</strain>
    </source>
</reference>
<keyword evidence="1" id="KW-0472">Membrane</keyword>
<keyword evidence="1" id="KW-1133">Transmembrane helix</keyword>
<dbReference type="AlphaFoldDB" id="A0A150LHT4"/>
<dbReference type="Proteomes" id="UP000595512">
    <property type="component" value="Chromosome"/>
</dbReference>
<reference evidence="3 5" key="2">
    <citation type="submission" date="2020-12" db="EMBL/GenBank/DDBJ databases">
        <title>Taxonomic evaluation of the Bacillus sporothermodurans group of bacteria based on whole genome sequences.</title>
        <authorList>
            <person name="Fiedler G."/>
            <person name="Herbstmann A.-D."/>
            <person name="Doll E."/>
            <person name="Wenning M."/>
            <person name="Brinks E."/>
            <person name="Kabisch J."/>
            <person name="Breitenwieser F."/>
            <person name="Lappann M."/>
            <person name="Boehnlein C."/>
            <person name="Franz C."/>
        </authorList>
    </citation>
    <scope>NUCLEOTIDE SEQUENCE [LARGE SCALE GENOMIC DNA]</scope>
    <source>
        <strain evidence="3 5">DSM 10599</strain>
    </source>
</reference>
<protein>
    <submittedName>
        <fullName evidence="2">Uncharacterized protein</fullName>
    </submittedName>
</protein>
<feature type="transmembrane region" description="Helical" evidence="1">
    <location>
        <begin position="6"/>
        <end position="21"/>
    </location>
</feature>
<dbReference type="OrthoDB" id="1683771at2"/>
<evidence type="ECO:0000313" key="5">
    <source>
        <dbReference type="Proteomes" id="UP000595512"/>
    </source>
</evidence>
<organism evidence="2 4">
    <name type="scientific">Heyndrickxia sporothermodurans</name>
    <dbReference type="NCBI Taxonomy" id="46224"/>
    <lineage>
        <taxon>Bacteria</taxon>
        <taxon>Bacillati</taxon>
        <taxon>Bacillota</taxon>
        <taxon>Bacilli</taxon>
        <taxon>Bacillales</taxon>
        <taxon>Bacillaceae</taxon>
        <taxon>Heyndrickxia</taxon>
    </lineage>
</organism>
<sequence length="153" mass="18385">MAQIILWGILIISWLSLFFLKKDSIRRFMPVAIFAALLVTIIEEIGYVYNWWTILGKIFPWEHFITYPLTYGPFLVGTIWIFHFTYDKSFWVYILTNAIIDAFHAFVMLNLFTYFGIYRLNNINNFGLFILIFCLSFVIYPYQIWQDKIMKKS</sequence>
<evidence type="ECO:0000256" key="1">
    <source>
        <dbReference type="SAM" id="Phobius"/>
    </source>
</evidence>
<dbReference type="EMBL" id="LQYN01000005">
    <property type="protein sequence ID" value="KYD11506.1"/>
    <property type="molecule type" value="Genomic_DNA"/>
</dbReference>
<evidence type="ECO:0000313" key="3">
    <source>
        <dbReference type="EMBL" id="QQX25850.1"/>
    </source>
</evidence>
<evidence type="ECO:0000313" key="2">
    <source>
        <dbReference type="EMBL" id="KYD11506.1"/>
    </source>
</evidence>
<feature type="transmembrane region" description="Helical" evidence="1">
    <location>
        <begin position="123"/>
        <end position="142"/>
    </location>
</feature>
<dbReference type="RefSeq" id="WP_066226061.1">
    <property type="nucleotide sequence ID" value="NZ_CP066701.1"/>
</dbReference>
<feature type="transmembrane region" description="Helical" evidence="1">
    <location>
        <begin position="28"/>
        <end position="52"/>
    </location>
</feature>